<evidence type="ECO:0000313" key="3">
    <source>
        <dbReference type="Proteomes" id="UP000039865"/>
    </source>
</evidence>
<protein>
    <submittedName>
        <fullName evidence="2">Uncharacterized protein</fullName>
    </submittedName>
</protein>
<dbReference type="InParanoid" id="A0A078ACS9"/>
<proteinExistence type="predicted"/>
<feature type="compositionally biased region" description="Low complexity" evidence="1">
    <location>
        <begin position="212"/>
        <end position="225"/>
    </location>
</feature>
<dbReference type="EMBL" id="CCKQ01008531">
    <property type="protein sequence ID" value="CDW79994.1"/>
    <property type="molecule type" value="Genomic_DNA"/>
</dbReference>
<dbReference type="AlphaFoldDB" id="A0A078ACS9"/>
<evidence type="ECO:0000313" key="2">
    <source>
        <dbReference type="EMBL" id="CDW79994.1"/>
    </source>
</evidence>
<accession>A0A078ACS9</accession>
<sequence>MVRQYVQVTDVQRRELVRLIHEDGFSIAKASKITNIPYDNAKAINRTYLREKRIHKINYRLRYQKKTLQVIPNLQESLIINTQNSTSQMSINELSKIQNESYEINSQAENPLKSSNDNILSVQSTQNPQNNATFNQAKQPFNTQTQPSRAPLTTLQMRNFLLQLLIQRQQMQQLNNFRQNLFNSYGSVNTQQGIPQTFDFQSYSKRIQERVIQQQQSQIQEPSQQANHPQQPQKSIFNLQPFNMNSCHQGNGMQQPSVQTIVKIIKPKPQYVIMSNLDQNQSQQPRYFKPQVIQLDSLNQQQRLEQISAPSTHQFTGNNQDMQ</sequence>
<name>A0A078ACS9_STYLE</name>
<reference evidence="2 3" key="1">
    <citation type="submission" date="2014-06" db="EMBL/GenBank/DDBJ databases">
        <authorList>
            <person name="Swart Estienne"/>
        </authorList>
    </citation>
    <scope>NUCLEOTIDE SEQUENCE [LARGE SCALE GENOMIC DNA]</scope>
    <source>
        <strain evidence="2 3">130c</strain>
    </source>
</reference>
<keyword evidence="3" id="KW-1185">Reference proteome</keyword>
<dbReference type="Proteomes" id="UP000039865">
    <property type="component" value="Unassembled WGS sequence"/>
</dbReference>
<feature type="region of interest" description="Disordered" evidence="1">
    <location>
        <begin position="212"/>
        <end position="232"/>
    </location>
</feature>
<dbReference type="OrthoDB" id="10679222at2759"/>
<organism evidence="2 3">
    <name type="scientific">Stylonychia lemnae</name>
    <name type="common">Ciliate</name>
    <dbReference type="NCBI Taxonomy" id="5949"/>
    <lineage>
        <taxon>Eukaryota</taxon>
        <taxon>Sar</taxon>
        <taxon>Alveolata</taxon>
        <taxon>Ciliophora</taxon>
        <taxon>Intramacronucleata</taxon>
        <taxon>Spirotrichea</taxon>
        <taxon>Stichotrichia</taxon>
        <taxon>Sporadotrichida</taxon>
        <taxon>Oxytrichidae</taxon>
        <taxon>Stylonychinae</taxon>
        <taxon>Stylonychia</taxon>
    </lineage>
</organism>
<gene>
    <name evidence="2" type="primary">Contig623.g688</name>
    <name evidence="2" type="ORF">STYLEM_8986</name>
</gene>
<evidence type="ECO:0000256" key="1">
    <source>
        <dbReference type="SAM" id="MobiDB-lite"/>
    </source>
</evidence>